<evidence type="ECO:0000313" key="2">
    <source>
        <dbReference type="EMBL" id="KKO45319.1"/>
    </source>
</evidence>
<keyword evidence="1" id="KW-0812">Transmembrane</keyword>
<name>A0A0M2V4J0_9GAMM</name>
<organism evidence="2 3">
    <name type="scientific">Arsukibacterium ikkense</name>
    <dbReference type="NCBI Taxonomy" id="336831"/>
    <lineage>
        <taxon>Bacteria</taxon>
        <taxon>Pseudomonadati</taxon>
        <taxon>Pseudomonadota</taxon>
        <taxon>Gammaproteobacteria</taxon>
        <taxon>Chromatiales</taxon>
        <taxon>Chromatiaceae</taxon>
        <taxon>Arsukibacterium</taxon>
    </lineage>
</organism>
<accession>A0A0M2V4J0</accession>
<keyword evidence="3" id="KW-1185">Reference proteome</keyword>
<dbReference type="EMBL" id="LAHO01000010">
    <property type="protein sequence ID" value="KKO45319.1"/>
    <property type="molecule type" value="Genomic_DNA"/>
</dbReference>
<comment type="caution">
    <text evidence="2">The sequence shown here is derived from an EMBL/GenBank/DDBJ whole genome shotgun (WGS) entry which is preliminary data.</text>
</comment>
<keyword evidence="1" id="KW-1133">Transmembrane helix</keyword>
<sequence>MQTDKDIRVLRKWTGGTELLNAVFAVVLIYFLFKVTLIITLFPEDQQLCLSHVWSGKDDGALTPFFAFLLAAMASAVWFFTHCARSYRTIGKAISLLAGVGLIFFYYWFKGFYGFWQLLEYEKDNITLEQFISNTGGSELYKYYKTNNAAKVLCNPNYKPFAEFEPEALP</sequence>
<feature type="transmembrane region" description="Helical" evidence="1">
    <location>
        <begin position="62"/>
        <end position="81"/>
    </location>
</feature>
<feature type="transmembrane region" description="Helical" evidence="1">
    <location>
        <begin position="93"/>
        <end position="109"/>
    </location>
</feature>
<protein>
    <submittedName>
        <fullName evidence="2">Uncharacterized protein</fullName>
    </submittedName>
</protein>
<evidence type="ECO:0000256" key="1">
    <source>
        <dbReference type="SAM" id="Phobius"/>
    </source>
</evidence>
<evidence type="ECO:0000313" key="3">
    <source>
        <dbReference type="Proteomes" id="UP000034228"/>
    </source>
</evidence>
<keyword evidence="1" id="KW-0472">Membrane</keyword>
<feature type="transmembrane region" description="Helical" evidence="1">
    <location>
        <begin position="20"/>
        <end position="42"/>
    </location>
</feature>
<gene>
    <name evidence="2" type="ORF">WG68_11385</name>
</gene>
<proteinExistence type="predicted"/>
<dbReference type="AlphaFoldDB" id="A0A0M2V4J0"/>
<reference evidence="2 3" key="1">
    <citation type="submission" date="2015-03" db="EMBL/GenBank/DDBJ databases">
        <title>Draft genome sequences of two protease-producing strains of Arsukibacterium isolated from two cold and alkaline environments.</title>
        <authorList>
            <person name="Lylloff J.E."/>
            <person name="Skov L.B."/>
            <person name="Jepsen M."/>
            <person name="Hallin P.F."/>
            <person name="Sorensen S.J."/>
            <person name="Stougaard P."/>
            <person name="Glaring M.A."/>
        </authorList>
    </citation>
    <scope>NUCLEOTIDE SEQUENCE [LARGE SCALE GENOMIC DNA]</scope>
    <source>
        <strain evidence="2 3">GCM72</strain>
    </source>
</reference>
<dbReference type="Proteomes" id="UP000034228">
    <property type="component" value="Unassembled WGS sequence"/>
</dbReference>